<dbReference type="PANTHER" id="PTHR10621:SF38">
    <property type="entry name" value="UBIQUITIN DOMAIN-CONTAINING PROTEIN 7SL RNA1-RELATED"/>
    <property type="match status" value="1"/>
</dbReference>
<evidence type="ECO:0000313" key="3">
    <source>
        <dbReference type="EMBL" id="RYQ93469.1"/>
    </source>
</evidence>
<dbReference type="AlphaFoldDB" id="A0A444XUL8"/>
<dbReference type="Proteomes" id="UP000289738">
    <property type="component" value="Chromosome B09"/>
</dbReference>
<evidence type="ECO:0000313" key="2">
    <source>
        <dbReference type="EMBL" id="QHN79534.1"/>
    </source>
</evidence>
<accession>A0A444XUL8</accession>
<dbReference type="Pfam" id="PF00240">
    <property type="entry name" value="ubiquitin"/>
    <property type="match status" value="1"/>
</dbReference>
<evidence type="ECO:0000259" key="1">
    <source>
        <dbReference type="PROSITE" id="PS50053"/>
    </source>
</evidence>
<proteinExistence type="predicted"/>
<feature type="domain" description="Ubiquitin-like" evidence="1">
    <location>
        <begin position="1"/>
        <end position="69"/>
    </location>
</feature>
<dbReference type="Gene3D" id="3.10.20.90">
    <property type="entry name" value="Phosphatidylinositol 3-kinase Catalytic Subunit, Chain A, domain 1"/>
    <property type="match status" value="1"/>
</dbReference>
<dbReference type="Proteomes" id="UP000464620">
    <property type="component" value="Chromosome B09"/>
</dbReference>
<dbReference type="InterPro" id="IPR029071">
    <property type="entry name" value="Ubiquitin-like_domsf"/>
</dbReference>
<dbReference type="STRING" id="3818.A0A444XUL8"/>
<dbReference type="InterPro" id="IPR000626">
    <property type="entry name" value="Ubiquitin-like_dom"/>
</dbReference>
<dbReference type="GO" id="GO:0070628">
    <property type="term" value="F:proteasome binding"/>
    <property type="evidence" value="ECO:0007669"/>
    <property type="project" value="TreeGrafter"/>
</dbReference>
<dbReference type="EMBL" id="CP031001">
    <property type="protein sequence ID" value="QHN79534.1"/>
    <property type="molecule type" value="Genomic_DNA"/>
</dbReference>
<organism evidence="3 4">
    <name type="scientific">Arachis hypogaea</name>
    <name type="common">Peanut</name>
    <dbReference type="NCBI Taxonomy" id="3818"/>
    <lineage>
        <taxon>Eukaryota</taxon>
        <taxon>Viridiplantae</taxon>
        <taxon>Streptophyta</taxon>
        <taxon>Embryophyta</taxon>
        <taxon>Tracheophyta</taxon>
        <taxon>Spermatophyta</taxon>
        <taxon>Magnoliopsida</taxon>
        <taxon>eudicotyledons</taxon>
        <taxon>Gunneridae</taxon>
        <taxon>Pentapetalae</taxon>
        <taxon>rosids</taxon>
        <taxon>fabids</taxon>
        <taxon>Fabales</taxon>
        <taxon>Fabaceae</taxon>
        <taxon>Papilionoideae</taxon>
        <taxon>50 kb inversion clade</taxon>
        <taxon>dalbergioids sensu lato</taxon>
        <taxon>Dalbergieae</taxon>
        <taxon>Pterocarpus clade</taxon>
        <taxon>Arachis</taxon>
    </lineage>
</organism>
<keyword evidence="4" id="KW-1185">Reference proteome</keyword>
<sequence length="174" mass="19608">MKPTPLFMEVDLKCTVLKLKERLQTLLTLPISDQHLLFNMQILEHDQVLESYGIAEHSRIHVIFALVPGSVYANMVVKVRGGSSSTTDPAAETYSVVVSSKNIPSFKFNVRVTAGDMLHKLSENLQNFGENITPVVKDGCHILHHGRVMERDRSMEWQQVELGDKIEIIPRATD</sequence>
<dbReference type="PANTHER" id="PTHR10621">
    <property type="entry name" value="UV EXCISION REPAIR PROTEIN RAD23"/>
    <property type="match status" value="1"/>
</dbReference>
<dbReference type="SUPFAM" id="SSF54236">
    <property type="entry name" value="Ubiquitin-like"/>
    <property type="match status" value="1"/>
</dbReference>
<dbReference type="CDD" id="cd17039">
    <property type="entry name" value="Ubl_ubiquitin_like"/>
    <property type="match status" value="1"/>
</dbReference>
<name>A0A444XUL8_ARAHY</name>
<dbReference type="GO" id="GO:0005654">
    <property type="term" value="C:nucleoplasm"/>
    <property type="evidence" value="ECO:0007669"/>
    <property type="project" value="TreeGrafter"/>
</dbReference>
<gene>
    <name evidence="3" type="ORF">Ahy_B09g099746</name>
    <name evidence="2" type="ORF">DS421_19g670800</name>
</gene>
<dbReference type="GO" id="GO:0043130">
    <property type="term" value="F:ubiquitin binding"/>
    <property type="evidence" value="ECO:0007669"/>
    <property type="project" value="TreeGrafter"/>
</dbReference>
<reference evidence="3 4" key="1">
    <citation type="submission" date="2019-01" db="EMBL/GenBank/DDBJ databases">
        <title>Sequencing of cultivated peanut Arachis hypogaea provides insights into genome evolution and oil improvement.</title>
        <authorList>
            <person name="Chen X."/>
        </authorList>
    </citation>
    <scope>NUCLEOTIDE SEQUENCE [LARGE SCALE GENOMIC DNA]</scope>
    <source>
        <strain evidence="4">cv. Fuhuasheng</strain>
        <strain evidence="3">GDAAS-fuhuasheng2018</strain>
        <tissue evidence="3">Leaves</tissue>
    </source>
</reference>
<evidence type="ECO:0000313" key="4">
    <source>
        <dbReference type="Proteomes" id="UP000289738"/>
    </source>
</evidence>
<dbReference type="GO" id="GO:0043161">
    <property type="term" value="P:proteasome-mediated ubiquitin-dependent protein catabolic process"/>
    <property type="evidence" value="ECO:0007669"/>
    <property type="project" value="TreeGrafter"/>
</dbReference>
<dbReference type="GO" id="GO:0031593">
    <property type="term" value="F:polyubiquitin modification-dependent protein binding"/>
    <property type="evidence" value="ECO:0007669"/>
    <property type="project" value="TreeGrafter"/>
</dbReference>
<dbReference type="PROSITE" id="PS50053">
    <property type="entry name" value="UBIQUITIN_2"/>
    <property type="match status" value="1"/>
</dbReference>
<dbReference type="EMBL" id="SDMP01000019">
    <property type="protein sequence ID" value="RYQ93469.1"/>
    <property type="molecule type" value="Genomic_DNA"/>
</dbReference>
<reference evidence="2 5" key="2">
    <citation type="submission" date="2020-01" db="EMBL/GenBank/DDBJ databases">
        <title>Genome sequence of Arachis hypogaea, cultivar Shitouqi.</title>
        <authorList>
            <person name="Zhuang W."/>
            <person name="Chen H."/>
            <person name="Varshney R."/>
            <person name="Wang D."/>
            <person name="Ming R."/>
        </authorList>
    </citation>
    <scope>NUCLEOTIDE SEQUENCE [LARGE SCALE GENOMIC DNA]</scope>
    <source>
        <tissue evidence="2">Young leaf</tissue>
    </source>
</reference>
<protein>
    <recommendedName>
        <fullName evidence="1">Ubiquitin-like domain-containing protein</fullName>
    </recommendedName>
</protein>
<evidence type="ECO:0000313" key="5">
    <source>
        <dbReference type="Proteomes" id="UP000464620"/>
    </source>
</evidence>
<dbReference type="GO" id="GO:0005829">
    <property type="term" value="C:cytosol"/>
    <property type="evidence" value="ECO:0007669"/>
    <property type="project" value="TreeGrafter"/>
</dbReference>